<dbReference type="Pfam" id="PF06741">
    <property type="entry name" value="LsmAD"/>
    <property type="match status" value="1"/>
</dbReference>
<evidence type="ECO:0000259" key="2">
    <source>
        <dbReference type="SMART" id="SM01272"/>
    </source>
</evidence>
<dbReference type="PANTHER" id="PTHR12854:SF7">
    <property type="entry name" value="ATAXIN-2 HOMOLOG"/>
    <property type="match status" value="1"/>
</dbReference>
<evidence type="ECO:0000313" key="4">
    <source>
        <dbReference type="Proteomes" id="UP000612746"/>
    </source>
</evidence>
<dbReference type="EMBL" id="JAEPRA010000004">
    <property type="protein sequence ID" value="KAG2186829.1"/>
    <property type="molecule type" value="Genomic_DNA"/>
</dbReference>
<protein>
    <recommendedName>
        <fullName evidence="2">LsmAD domain-containing protein</fullName>
    </recommendedName>
</protein>
<feature type="region of interest" description="Disordered" evidence="1">
    <location>
        <begin position="759"/>
        <end position="822"/>
    </location>
</feature>
<dbReference type="AlphaFoldDB" id="A0A8H7Q807"/>
<organism evidence="3 4">
    <name type="scientific">Umbelopsis vinacea</name>
    <dbReference type="NCBI Taxonomy" id="44442"/>
    <lineage>
        <taxon>Eukaryota</taxon>
        <taxon>Fungi</taxon>
        <taxon>Fungi incertae sedis</taxon>
        <taxon>Mucoromycota</taxon>
        <taxon>Mucoromycotina</taxon>
        <taxon>Umbelopsidomycetes</taxon>
        <taxon>Umbelopsidales</taxon>
        <taxon>Umbelopsidaceae</taxon>
        <taxon>Umbelopsis</taxon>
    </lineage>
</organism>
<dbReference type="GO" id="GO:0034063">
    <property type="term" value="P:stress granule assembly"/>
    <property type="evidence" value="ECO:0007669"/>
    <property type="project" value="TreeGrafter"/>
</dbReference>
<name>A0A8H7Q807_9FUNG</name>
<dbReference type="InterPro" id="IPR009604">
    <property type="entry name" value="LsmAD_domain"/>
</dbReference>
<dbReference type="Proteomes" id="UP000612746">
    <property type="component" value="Unassembled WGS sequence"/>
</dbReference>
<feature type="region of interest" description="Disordered" evidence="1">
    <location>
        <begin position="478"/>
        <end position="553"/>
    </location>
</feature>
<dbReference type="Pfam" id="PF14438">
    <property type="entry name" value="SM-ATX"/>
    <property type="match status" value="1"/>
</dbReference>
<feature type="domain" description="LsmAD" evidence="2">
    <location>
        <begin position="246"/>
        <end position="317"/>
    </location>
</feature>
<dbReference type="InterPro" id="IPR025852">
    <property type="entry name" value="SM_dom_ATX"/>
</dbReference>
<accession>A0A8H7Q807</accession>
<evidence type="ECO:0000256" key="1">
    <source>
        <dbReference type="SAM" id="MobiDB-lite"/>
    </source>
</evidence>
<feature type="region of interest" description="Disordered" evidence="1">
    <location>
        <begin position="319"/>
        <end position="418"/>
    </location>
</feature>
<feature type="compositionally biased region" description="Polar residues" evidence="1">
    <location>
        <begin position="798"/>
        <end position="822"/>
    </location>
</feature>
<feature type="region of interest" description="Disordered" evidence="1">
    <location>
        <begin position="1"/>
        <end position="85"/>
    </location>
</feature>
<gene>
    <name evidence="3" type="ORF">INT44_003055</name>
</gene>
<feature type="compositionally biased region" description="Polar residues" evidence="1">
    <location>
        <begin position="362"/>
        <end position="388"/>
    </location>
</feature>
<sequence>MAFNNVKQQGKKQDMPFQKQNTSRGGGKKWNNNGPGGSRASSLQGSGSNNTSGHSSPVSPAPSSPSIADSRPNTTGPSENDAGSHHMHDRMLFLLANLVGLNVQVKTKDGTEFEGLFHAATTSSELAVVLKLARKIHKAGEKTAETDKTNPNATVATMIIQAKDLIEITAVDVDFNAATKPLVDKDTFKTDVDISGRGSDIRERELHRWNPEVHSSDDLKGLEDADTFGDTTTVNWDQFAANEKLFGLKTNFDEEIYTTRLDRSAPDYKTREKRAAEMAAEIQKSASTNVHVMEERGAQMDDSGMDEEDRYGAVVRDINPNKYMPPALRKQMQQQKQAGKTDGTTGGESPDGKSDAKKTRNDNPLQKLSTGNLPKSGASPSPVSNLGNMRSEAAGARGKVSANSKGGDDSQNRKPIEAEIANTFRQFAMVEKDKLNAKKQALQKKEKDGRLADLMKFHQTFKLNVPVPPDLVPLLSKTKVSPSDSEDSPKLEEKAVVEETKVAETEQKPAKESAKASAPAEPVAKSVEKAVSTPTAKETSKPATGTKPKSTSSFKFNVKASEFKPNPSAPAFVPGGAAKASGDLPGSKKPHAHVSSLTLTEAFVPPSAKDKHVKPDSVGPTWPYGSKSYTHQMHQYSGYEEDVYQGASPQNYPYNYPYRYAQYVPGMPPVPVQQSGMPYMNPQFVTPNMAYSTGGMPNAAPSFSPQMANVPAHGQPYPQGFNSPQRNNMGPQGMPPHQVYQYQGGPRGGPMMMRYPPEMVSPNMSPTPVMMQPGQQHSTPPPMHPQRPSGMESGGRSPYTSPQNLTPTMSPQSNANATSPRA</sequence>
<dbReference type="GO" id="GO:0010494">
    <property type="term" value="C:cytoplasmic stress granule"/>
    <property type="evidence" value="ECO:0007669"/>
    <property type="project" value="TreeGrafter"/>
</dbReference>
<proteinExistence type="predicted"/>
<feature type="compositionally biased region" description="Basic and acidic residues" evidence="1">
    <location>
        <begin position="406"/>
        <end position="417"/>
    </location>
</feature>
<comment type="caution">
    <text evidence="3">The sequence shown here is derived from an EMBL/GenBank/DDBJ whole genome shotgun (WGS) entry which is preliminary data.</text>
</comment>
<dbReference type="InterPro" id="IPR045117">
    <property type="entry name" value="ATXN2-like"/>
</dbReference>
<dbReference type="SMART" id="SM01272">
    <property type="entry name" value="LsmAD"/>
    <property type="match status" value="1"/>
</dbReference>
<dbReference type="PANTHER" id="PTHR12854">
    <property type="entry name" value="ATAXIN 2-RELATED"/>
    <property type="match status" value="1"/>
</dbReference>
<reference evidence="3" key="1">
    <citation type="submission" date="2020-12" db="EMBL/GenBank/DDBJ databases">
        <title>Metabolic potential, ecology and presence of endohyphal bacteria is reflected in genomic diversity of Mucoromycotina.</title>
        <authorList>
            <person name="Muszewska A."/>
            <person name="Okrasinska A."/>
            <person name="Steczkiewicz K."/>
            <person name="Drgas O."/>
            <person name="Orlowska M."/>
            <person name="Perlinska-Lenart U."/>
            <person name="Aleksandrzak-Piekarczyk T."/>
            <person name="Szatraj K."/>
            <person name="Zielenkiewicz U."/>
            <person name="Pilsyk S."/>
            <person name="Malc E."/>
            <person name="Mieczkowski P."/>
            <person name="Kruszewska J.S."/>
            <person name="Biernat P."/>
            <person name="Pawlowska J."/>
        </authorList>
    </citation>
    <scope>NUCLEOTIDE SEQUENCE</scope>
    <source>
        <strain evidence="3">WA0000051536</strain>
    </source>
</reference>
<dbReference type="OrthoDB" id="2275718at2759"/>
<feature type="compositionally biased region" description="Basic and acidic residues" evidence="1">
    <location>
        <begin position="487"/>
        <end position="514"/>
    </location>
</feature>
<keyword evidence="4" id="KW-1185">Reference proteome</keyword>
<feature type="compositionally biased region" description="Low complexity" evidence="1">
    <location>
        <begin position="45"/>
        <end position="58"/>
    </location>
</feature>
<feature type="compositionally biased region" description="Low complexity" evidence="1">
    <location>
        <begin position="515"/>
        <end position="525"/>
    </location>
</feature>
<evidence type="ECO:0000313" key="3">
    <source>
        <dbReference type="EMBL" id="KAG2186829.1"/>
    </source>
</evidence>
<feature type="compositionally biased region" description="Polar residues" evidence="1">
    <location>
        <begin position="532"/>
        <end position="553"/>
    </location>
</feature>
<dbReference type="GO" id="GO:0003729">
    <property type="term" value="F:mRNA binding"/>
    <property type="evidence" value="ECO:0007669"/>
    <property type="project" value="TreeGrafter"/>
</dbReference>
<feature type="compositionally biased region" description="Basic and acidic residues" evidence="1">
    <location>
        <begin position="350"/>
        <end position="361"/>
    </location>
</feature>